<dbReference type="GO" id="GO:0005886">
    <property type="term" value="C:plasma membrane"/>
    <property type="evidence" value="ECO:0007669"/>
    <property type="project" value="TreeGrafter"/>
</dbReference>
<proteinExistence type="inferred from homology"/>
<keyword evidence="14" id="KW-1185">Reference proteome</keyword>
<keyword evidence="3" id="KW-0813">Transport</keyword>
<dbReference type="InterPro" id="IPR002524">
    <property type="entry name" value="Cation_efflux"/>
</dbReference>
<evidence type="ECO:0000259" key="12">
    <source>
        <dbReference type="Pfam" id="PF16916"/>
    </source>
</evidence>
<dbReference type="Proteomes" id="UP000762676">
    <property type="component" value="Unassembled WGS sequence"/>
</dbReference>
<dbReference type="NCBIfam" id="TIGR01297">
    <property type="entry name" value="CDF"/>
    <property type="match status" value="1"/>
</dbReference>
<evidence type="ECO:0000256" key="1">
    <source>
        <dbReference type="ARBA" id="ARBA00004141"/>
    </source>
</evidence>
<evidence type="ECO:0000256" key="8">
    <source>
        <dbReference type="ARBA" id="ARBA00023136"/>
    </source>
</evidence>
<keyword evidence="5" id="KW-0864">Zinc transport</keyword>
<dbReference type="Pfam" id="PF01545">
    <property type="entry name" value="Cation_efflux"/>
    <property type="match status" value="1"/>
</dbReference>
<organism evidence="13 14">
    <name type="scientific">Elysia marginata</name>
    <dbReference type="NCBI Taxonomy" id="1093978"/>
    <lineage>
        <taxon>Eukaryota</taxon>
        <taxon>Metazoa</taxon>
        <taxon>Spiralia</taxon>
        <taxon>Lophotrochozoa</taxon>
        <taxon>Mollusca</taxon>
        <taxon>Gastropoda</taxon>
        <taxon>Heterobranchia</taxon>
        <taxon>Euthyneura</taxon>
        <taxon>Panpulmonata</taxon>
        <taxon>Sacoglossa</taxon>
        <taxon>Placobranchoidea</taxon>
        <taxon>Plakobranchidae</taxon>
        <taxon>Elysia</taxon>
    </lineage>
</organism>
<dbReference type="Gene3D" id="1.20.1510.10">
    <property type="entry name" value="Cation efflux protein transmembrane domain"/>
    <property type="match status" value="1"/>
</dbReference>
<keyword evidence="8 10" id="KW-0472">Membrane</keyword>
<evidence type="ECO:0000256" key="3">
    <source>
        <dbReference type="ARBA" id="ARBA00022448"/>
    </source>
</evidence>
<comment type="caution">
    <text evidence="13">The sequence shown here is derived from an EMBL/GenBank/DDBJ whole genome shotgun (WGS) entry which is preliminary data.</text>
</comment>
<keyword evidence="4 10" id="KW-0812">Transmembrane</keyword>
<dbReference type="AlphaFoldDB" id="A0AAV4IW75"/>
<evidence type="ECO:0000313" key="13">
    <source>
        <dbReference type="EMBL" id="GFS14627.1"/>
    </source>
</evidence>
<dbReference type="PANTHER" id="PTHR11562">
    <property type="entry name" value="CATION EFFLUX PROTEIN/ ZINC TRANSPORTER"/>
    <property type="match status" value="1"/>
</dbReference>
<accession>A0AAV4IW75</accession>
<evidence type="ECO:0000256" key="10">
    <source>
        <dbReference type="SAM" id="Phobius"/>
    </source>
</evidence>
<gene>
    <name evidence="13" type="ORF">ElyMa_004912400</name>
</gene>
<comment type="similarity">
    <text evidence="2">Belongs to the cation diffusion facilitator (CDF) transporter (TC 2.A.4) family. SLC30A subfamily.</text>
</comment>
<dbReference type="GO" id="GO:0005385">
    <property type="term" value="F:zinc ion transmembrane transporter activity"/>
    <property type="evidence" value="ECO:0007669"/>
    <property type="project" value="TreeGrafter"/>
</dbReference>
<evidence type="ECO:0000256" key="6">
    <source>
        <dbReference type="ARBA" id="ARBA00022989"/>
    </source>
</evidence>
<reference evidence="13 14" key="1">
    <citation type="journal article" date="2021" name="Elife">
        <title>Chloroplast acquisition without the gene transfer in kleptoplastic sea slugs, Plakobranchus ocellatus.</title>
        <authorList>
            <person name="Maeda T."/>
            <person name="Takahashi S."/>
            <person name="Yoshida T."/>
            <person name="Shimamura S."/>
            <person name="Takaki Y."/>
            <person name="Nagai Y."/>
            <person name="Toyoda A."/>
            <person name="Suzuki Y."/>
            <person name="Arimoto A."/>
            <person name="Ishii H."/>
            <person name="Satoh N."/>
            <person name="Nishiyama T."/>
            <person name="Hasebe M."/>
            <person name="Maruyama T."/>
            <person name="Minagawa J."/>
            <person name="Obokata J."/>
            <person name="Shigenobu S."/>
        </authorList>
    </citation>
    <scope>NUCLEOTIDE SEQUENCE [LARGE SCALE GENOMIC DNA]</scope>
</reference>
<name>A0AAV4IW75_9GAST</name>
<dbReference type="PANTHER" id="PTHR11562:SF17">
    <property type="entry name" value="RE54080P-RELATED"/>
    <property type="match status" value="1"/>
</dbReference>
<feature type="transmembrane region" description="Helical" evidence="10">
    <location>
        <begin position="195"/>
        <end position="216"/>
    </location>
</feature>
<protein>
    <submittedName>
        <fullName evidence="13">Zinc transporter 2</fullName>
    </submittedName>
</protein>
<feature type="domain" description="Cation efflux protein cytoplasmic" evidence="12">
    <location>
        <begin position="225"/>
        <end position="298"/>
    </location>
</feature>
<feature type="domain" description="Cation efflux protein transmembrane" evidence="11">
    <location>
        <begin position="150"/>
        <end position="220"/>
    </location>
</feature>
<feature type="region of interest" description="Disordered" evidence="9">
    <location>
        <begin position="21"/>
        <end position="63"/>
    </location>
</feature>
<dbReference type="GO" id="GO:0010043">
    <property type="term" value="P:response to zinc ion"/>
    <property type="evidence" value="ECO:0007669"/>
    <property type="project" value="TreeGrafter"/>
</dbReference>
<comment type="subcellular location">
    <subcellularLocation>
        <location evidence="1">Membrane</location>
        <topology evidence="1">Multi-pass membrane protein</topology>
    </subcellularLocation>
</comment>
<evidence type="ECO:0000256" key="7">
    <source>
        <dbReference type="ARBA" id="ARBA00023065"/>
    </source>
</evidence>
<evidence type="ECO:0000256" key="5">
    <source>
        <dbReference type="ARBA" id="ARBA00022906"/>
    </source>
</evidence>
<dbReference type="EMBL" id="BMAT01009839">
    <property type="protein sequence ID" value="GFS14627.1"/>
    <property type="molecule type" value="Genomic_DNA"/>
</dbReference>
<keyword evidence="6 10" id="KW-1133">Transmembrane helix</keyword>
<dbReference type="InterPro" id="IPR027469">
    <property type="entry name" value="Cation_efflux_TMD_sf"/>
</dbReference>
<evidence type="ECO:0000256" key="2">
    <source>
        <dbReference type="ARBA" id="ARBA00008873"/>
    </source>
</evidence>
<feature type="transmembrane region" description="Helical" evidence="10">
    <location>
        <begin position="160"/>
        <end position="183"/>
    </location>
</feature>
<dbReference type="Pfam" id="PF16916">
    <property type="entry name" value="ZT_dimer"/>
    <property type="match status" value="1"/>
</dbReference>
<keyword evidence="5" id="KW-0862">Zinc</keyword>
<evidence type="ECO:0000256" key="4">
    <source>
        <dbReference type="ARBA" id="ARBA00022692"/>
    </source>
</evidence>
<evidence type="ECO:0000259" key="11">
    <source>
        <dbReference type="Pfam" id="PF01545"/>
    </source>
</evidence>
<dbReference type="InterPro" id="IPR027470">
    <property type="entry name" value="Cation_efflux_CTD"/>
</dbReference>
<dbReference type="InterPro" id="IPR058533">
    <property type="entry name" value="Cation_efflux_TM"/>
</dbReference>
<evidence type="ECO:0000256" key="9">
    <source>
        <dbReference type="SAM" id="MobiDB-lite"/>
    </source>
</evidence>
<feature type="compositionally biased region" description="Low complexity" evidence="9">
    <location>
        <begin position="35"/>
        <end position="57"/>
    </location>
</feature>
<dbReference type="InterPro" id="IPR050681">
    <property type="entry name" value="CDF/SLC30A"/>
</dbReference>
<dbReference type="SUPFAM" id="SSF161111">
    <property type="entry name" value="Cation efflux protein transmembrane domain-like"/>
    <property type="match status" value="1"/>
</dbReference>
<evidence type="ECO:0000313" key="14">
    <source>
        <dbReference type="Proteomes" id="UP000762676"/>
    </source>
</evidence>
<keyword evidence="7" id="KW-0406">Ion transport</keyword>
<sequence>MGFVLHSEVCCGHAHSHNKFGHGHSHGGQGHSHNHSGQNHNHSGQNHNHSQNHNHQGFSNCTGSRAAAINSGYDYAEDKGLLDVRPQSTSSEDALLPVATDSHRHSGNRCCEASREKEEGFTLYQTSEENTELLNVVAQEDHYEEDKPQNQQKNINVRAAFIHVVGDIIQSIGVLVAALIIKFTDDPKFRLADPICTFLFSLLVLITTVAVLRDTLLVMMEAVPRNLSLDTVRRDLMAIEGVIAVHSLHVWALTMDRNAISVHLAIGKSYCHDQVLSSALEVTQDRHHFFNSTIQVEQFDEARARGCTECCEVK</sequence>